<keyword evidence="7" id="KW-1185">Reference proteome</keyword>
<name>A0A7G7G523_9BACT</name>
<dbReference type="AlphaFoldDB" id="A0A7G7G523"/>
<keyword evidence="6" id="KW-0255">Endonuclease</keyword>
<dbReference type="REBASE" id="440609">
    <property type="entry name" value="S1.Asw52873ORF5750P"/>
</dbReference>
<keyword evidence="2" id="KW-0680">Restriction system</keyword>
<reference evidence="6 7" key="1">
    <citation type="journal article" date="2018" name="Int. J. Syst. Evol. Microbiol.">
        <title>Adhaeribacter swui sp. nov., isolated from wet mud.</title>
        <authorList>
            <person name="Kim D.U."/>
            <person name="Kim K.W."/>
            <person name="Kang M.S."/>
            <person name="Kim J.Y."/>
            <person name="Jang J.H."/>
            <person name="Kim M.K."/>
        </authorList>
    </citation>
    <scope>NUCLEOTIDE SEQUENCE [LARGE SCALE GENOMIC DNA]</scope>
    <source>
        <strain evidence="6 7">KCTC 52873</strain>
    </source>
</reference>
<keyword evidence="6" id="KW-0378">Hydrolase</keyword>
<dbReference type="Proteomes" id="UP000515237">
    <property type="component" value="Chromosome"/>
</dbReference>
<dbReference type="InterPro" id="IPR044946">
    <property type="entry name" value="Restrct_endonuc_typeI_TRD_sf"/>
</dbReference>
<keyword evidence="4" id="KW-0175">Coiled coil</keyword>
<evidence type="ECO:0000259" key="5">
    <source>
        <dbReference type="Pfam" id="PF01420"/>
    </source>
</evidence>
<evidence type="ECO:0000256" key="4">
    <source>
        <dbReference type="SAM" id="Coils"/>
    </source>
</evidence>
<evidence type="ECO:0000256" key="2">
    <source>
        <dbReference type="ARBA" id="ARBA00022747"/>
    </source>
</evidence>
<dbReference type="RefSeq" id="WP_185273037.1">
    <property type="nucleotide sequence ID" value="NZ_CP055156.1"/>
</dbReference>
<proteinExistence type="inferred from homology"/>
<dbReference type="Pfam" id="PF01420">
    <property type="entry name" value="Methylase_S"/>
    <property type="match status" value="2"/>
</dbReference>
<sequence>MQNNKLVPKLRFPEFENEEDWEEKFVGDVYEFRVTNSFSRENLNYEKGYVKNIHYGDIHTKFNTLFDIAKEKVPFINPDVPIDKIKEENYCIEGDIIFADASEDLNDIGKSIEIVSLENEQLVSGLHTLLARQKENKLFIGFGGYLFKSHTVRQQIQKEAQGAKVLGISAARISKVKISYPKNLKEQQKIASCLSSLDELIAAHSQKLEALKAHKKGLMQNLFPQEGETVPKCRFPEFANDGEWEKSLLGKLGKFLGGGTPERSNNNYWIGRIPWISSSDIGEDNIHNISITRFINELAVKESATKIIPRGSILFVSRVGVGKLAINQQELCTSQDYTNFIPYTILNYFIGYYFSANKHLLQTLNQGTSIKGFSKADLENIELYYPKSKKEQQRIADCLSALDALITAQVEKIEQLKLHKKGLMQGLFPKVIE</sequence>
<dbReference type="CDD" id="cd17513">
    <property type="entry name" value="RMtype1_S_AveSPN6ORF1907P_TRD2-CR2_like"/>
    <property type="match status" value="1"/>
</dbReference>
<accession>A0A7G7G523</accession>
<evidence type="ECO:0000313" key="6">
    <source>
        <dbReference type="EMBL" id="QNF32257.1"/>
    </source>
</evidence>
<organism evidence="6 7">
    <name type="scientific">Adhaeribacter swui</name>
    <dbReference type="NCBI Taxonomy" id="2086471"/>
    <lineage>
        <taxon>Bacteria</taxon>
        <taxon>Pseudomonadati</taxon>
        <taxon>Bacteroidota</taxon>
        <taxon>Cytophagia</taxon>
        <taxon>Cytophagales</taxon>
        <taxon>Hymenobacteraceae</taxon>
        <taxon>Adhaeribacter</taxon>
    </lineage>
</organism>
<dbReference type="GO" id="GO:0009307">
    <property type="term" value="P:DNA restriction-modification system"/>
    <property type="evidence" value="ECO:0007669"/>
    <property type="project" value="UniProtKB-KW"/>
</dbReference>
<dbReference type="InterPro" id="IPR052021">
    <property type="entry name" value="Type-I_RS_S_subunit"/>
</dbReference>
<comment type="similarity">
    <text evidence="1">Belongs to the type-I restriction system S methylase family.</text>
</comment>
<evidence type="ECO:0000256" key="3">
    <source>
        <dbReference type="ARBA" id="ARBA00023125"/>
    </source>
</evidence>
<dbReference type="InterPro" id="IPR000055">
    <property type="entry name" value="Restrct_endonuc_typeI_TRD"/>
</dbReference>
<keyword evidence="6" id="KW-0540">Nuclease</keyword>
<dbReference type="GO" id="GO:0003677">
    <property type="term" value="F:DNA binding"/>
    <property type="evidence" value="ECO:0007669"/>
    <property type="project" value="UniProtKB-KW"/>
</dbReference>
<dbReference type="Gene3D" id="1.10.287.1120">
    <property type="entry name" value="Bipartite methylase S protein"/>
    <property type="match status" value="1"/>
</dbReference>
<dbReference type="GO" id="GO:0004519">
    <property type="term" value="F:endonuclease activity"/>
    <property type="evidence" value="ECO:0007669"/>
    <property type="project" value="UniProtKB-KW"/>
</dbReference>
<evidence type="ECO:0000256" key="1">
    <source>
        <dbReference type="ARBA" id="ARBA00010923"/>
    </source>
</evidence>
<protein>
    <submittedName>
        <fullName evidence="6">Restriction endonuclease subunit S</fullName>
    </submittedName>
</protein>
<dbReference type="PANTHER" id="PTHR30408">
    <property type="entry name" value="TYPE-1 RESTRICTION ENZYME ECOKI SPECIFICITY PROTEIN"/>
    <property type="match status" value="1"/>
</dbReference>
<feature type="coiled-coil region" evidence="4">
    <location>
        <begin position="194"/>
        <end position="221"/>
    </location>
</feature>
<keyword evidence="3" id="KW-0238">DNA-binding</keyword>
<dbReference type="EMBL" id="CP055156">
    <property type="protein sequence ID" value="QNF32257.1"/>
    <property type="molecule type" value="Genomic_DNA"/>
</dbReference>
<dbReference type="Gene3D" id="3.90.220.20">
    <property type="entry name" value="DNA methylase specificity domains"/>
    <property type="match status" value="2"/>
</dbReference>
<dbReference type="PANTHER" id="PTHR30408:SF12">
    <property type="entry name" value="TYPE I RESTRICTION ENZYME MJAVIII SPECIFICITY SUBUNIT"/>
    <property type="match status" value="1"/>
</dbReference>
<dbReference type="KEGG" id="aswu:HUW51_05740"/>
<gene>
    <name evidence="6" type="ORF">HUW51_05740</name>
</gene>
<feature type="domain" description="Type I restriction modification DNA specificity" evidence="5">
    <location>
        <begin position="243"/>
        <end position="416"/>
    </location>
</feature>
<feature type="domain" description="Type I restriction modification DNA specificity" evidence="5">
    <location>
        <begin position="19"/>
        <end position="212"/>
    </location>
</feature>
<dbReference type="SUPFAM" id="SSF116734">
    <property type="entry name" value="DNA methylase specificity domain"/>
    <property type="match status" value="2"/>
</dbReference>
<evidence type="ECO:0000313" key="7">
    <source>
        <dbReference type="Proteomes" id="UP000515237"/>
    </source>
</evidence>